<dbReference type="Pfam" id="PF13561">
    <property type="entry name" value="adh_short_C2"/>
    <property type="match status" value="1"/>
</dbReference>
<dbReference type="PROSITE" id="PS00061">
    <property type="entry name" value="ADH_SHORT"/>
    <property type="match status" value="1"/>
</dbReference>
<dbReference type="NCBIfam" id="NF005559">
    <property type="entry name" value="PRK07231.1"/>
    <property type="match status" value="1"/>
</dbReference>
<dbReference type="Gene3D" id="3.40.50.720">
    <property type="entry name" value="NAD(P)-binding Rossmann-like Domain"/>
    <property type="match status" value="1"/>
</dbReference>
<feature type="domain" description="Ketoreductase" evidence="2">
    <location>
        <begin position="17"/>
        <end position="197"/>
    </location>
</feature>
<dbReference type="EMBL" id="VWNA01000001">
    <property type="protein sequence ID" value="MQT13193.1"/>
    <property type="molecule type" value="Genomic_DNA"/>
</dbReference>
<organism evidence="3 4">
    <name type="scientific">Segnochrobactrum spirostomi</name>
    <dbReference type="NCBI Taxonomy" id="2608987"/>
    <lineage>
        <taxon>Bacteria</taxon>
        <taxon>Pseudomonadati</taxon>
        <taxon>Pseudomonadota</taxon>
        <taxon>Alphaproteobacteria</taxon>
        <taxon>Hyphomicrobiales</taxon>
        <taxon>Segnochrobactraceae</taxon>
        <taxon>Segnochrobactrum</taxon>
    </lineage>
</organism>
<dbReference type="PANTHER" id="PTHR42760">
    <property type="entry name" value="SHORT-CHAIN DEHYDROGENASES/REDUCTASES FAMILY MEMBER"/>
    <property type="match status" value="1"/>
</dbReference>
<dbReference type="InterPro" id="IPR036291">
    <property type="entry name" value="NAD(P)-bd_dom_sf"/>
</dbReference>
<dbReference type="FunFam" id="3.40.50.720:FF:000084">
    <property type="entry name" value="Short-chain dehydrogenase reductase"/>
    <property type="match status" value="1"/>
</dbReference>
<dbReference type="GO" id="GO:0047936">
    <property type="term" value="F:glucose 1-dehydrogenase [NAD(P)+] activity"/>
    <property type="evidence" value="ECO:0007669"/>
    <property type="project" value="UniProtKB-EC"/>
</dbReference>
<evidence type="ECO:0000313" key="3">
    <source>
        <dbReference type="EMBL" id="MQT13193.1"/>
    </source>
</evidence>
<dbReference type="PRINTS" id="PR00080">
    <property type="entry name" value="SDRFAMILY"/>
</dbReference>
<dbReference type="InterPro" id="IPR057326">
    <property type="entry name" value="KR_dom"/>
</dbReference>
<protein>
    <submittedName>
        <fullName evidence="3">Glucose 1-dehydrogenase</fullName>
        <ecNumber evidence="3">1.1.1.47</ecNumber>
    </submittedName>
</protein>
<dbReference type="SMART" id="SM00822">
    <property type="entry name" value="PKS_KR"/>
    <property type="match status" value="1"/>
</dbReference>
<accession>A0A6A7Y2D5</accession>
<keyword evidence="4" id="KW-1185">Reference proteome</keyword>
<dbReference type="AlphaFoldDB" id="A0A6A7Y2D5"/>
<evidence type="ECO:0000313" key="4">
    <source>
        <dbReference type="Proteomes" id="UP000332515"/>
    </source>
</evidence>
<dbReference type="SUPFAM" id="SSF51735">
    <property type="entry name" value="NAD(P)-binding Rossmann-fold domains"/>
    <property type="match status" value="1"/>
</dbReference>
<dbReference type="Proteomes" id="UP000332515">
    <property type="component" value="Unassembled WGS sequence"/>
</dbReference>
<name>A0A6A7Y2D5_9HYPH</name>
<reference evidence="3 4" key="1">
    <citation type="submission" date="2019-09" db="EMBL/GenBank/DDBJ databases">
        <title>Segnochrobactrum spirostomi gen. nov., sp. nov., isolated from the ciliate Spirostomum cf. yagiui and description of a novel family, Segnochrobactraceae fam. nov. within the order Rhizobiales of the class Alphaproteobacteria.</title>
        <authorList>
            <person name="Akter S."/>
            <person name="Shazib S.U.A."/>
            <person name="Shin M.K."/>
        </authorList>
    </citation>
    <scope>NUCLEOTIDE SEQUENCE [LARGE SCALE GENOMIC DNA]</scope>
    <source>
        <strain evidence="3 4">Sp-1</strain>
    </source>
</reference>
<comment type="similarity">
    <text evidence="1">Belongs to the short-chain dehydrogenases/reductases (SDR) family.</text>
</comment>
<evidence type="ECO:0000256" key="1">
    <source>
        <dbReference type="ARBA" id="ARBA00006484"/>
    </source>
</evidence>
<keyword evidence="3" id="KW-0560">Oxidoreductase</keyword>
<evidence type="ECO:0000259" key="2">
    <source>
        <dbReference type="SMART" id="SM00822"/>
    </source>
</evidence>
<dbReference type="InterPro" id="IPR020904">
    <property type="entry name" value="Sc_DH/Rdtase_CS"/>
</dbReference>
<dbReference type="PRINTS" id="PR00081">
    <property type="entry name" value="GDHRDH"/>
</dbReference>
<dbReference type="EC" id="1.1.1.47" evidence="3"/>
<proteinExistence type="inferred from homology"/>
<sequence>MAKSPAPDLSLFDLSGRKALVTGASRGLGRALAEGLARAGADVAITARTRPALAETARAVEALGRRAVPVALDVSDRAALEAGLAGAAAALGGLDILVNNAGIEEVRPSLDVDEALWDRILDTNLKGAFFAAQAAARRMRDDGRGGAILNLCSLTSEVGVPTAVPYGSSKSGLLGMTRALAAEWAPLGIRVNAIEPGYFRTAMTDVFYADEDWQAAMLKKIPLARFGRLEDVIGAAIFLVSDASAYVTGVALPVDGGFLASI</sequence>
<comment type="caution">
    <text evidence="3">The sequence shown here is derived from an EMBL/GenBank/DDBJ whole genome shotgun (WGS) entry which is preliminary data.</text>
</comment>
<dbReference type="InterPro" id="IPR002347">
    <property type="entry name" value="SDR_fam"/>
</dbReference>
<gene>
    <name evidence="3" type="ORF">F0357_11175</name>
</gene>
<dbReference type="RefSeq" id="WP_153481208.1">
    <property type="nucleotide sequence ID" value="NZ_VWNA01000001.1"/>
</dbReference>